<proteinExistence type="predicted"/>
<dbReference type="Proteomes" id="UP000688137">
    <property type="component" value="Unassembled WGS sequence"/>
</dbReference>
<evidence type="ECO:0000313" key="2">
    <source>
        <dbReference type="Proteomes" id="UP000688137"/>
    </source>
</evidence>
<evidence type="ECO:0000313" key="1">
    <source>
        <dbReference type="EMBL" id="CAD8070353.1"/>
    </source>
</evidence>
<name>A0A8S1LXW2_PARPR</name>
<dbReference type="EMBL" id="CAJJDM010000045">
    <property type="protein sequence ID" value="CAD8070353.1"/>
    <property type="molecule type" value="Genomic_DNA"/>
</dbReference>
<organism evidence="1 2">
    <name type="scientific">Paramecium primaurelia</name>
    <dbReference type="NCBI Taxonomy" id="5886"/>
    <lineage>
        <taxon>Eukaryota</taxon>
        <taxon>Sar</taxon>
        <taxon>Alveolata</taxon>
        <taxon>Ciliophora</taxon>
        <taxon>Intramacronucleata</taxon>
        <taxon>Oligohymenophorea</taxon>
        <taxon>Peniculida</taxon>
        <taxon>Parameciidae</taxon>
        <taxon>Paramecium</taxon>
    </lineage>
</organism>
<accession>A0A8S1LXW2</accession>
<comment type="caution">
    <text evidence="1">The sequence shown here is derived from an EMBL/GenBank/DDBJ whole genome shotgun (WGS) entry which is preliminary data.</text>
</comment>
<dbReference type="AlphaFoldDB" id="A0A8S1LXW2"/>
<sequence length="388" mass="46220">MKCLNAESELQTTIHSKQYPSEINSPQAERQAIEQKKRKWNSDEMAKYCPIDIPNAFQYDKVNGQKFRLFLDGKYSANKLVKDMNVVTKRKRLTQLEQEFHKQKEEQQLRKELVERRFAKVRTLINTNIKLRESLKLESNLKGSRMFSQLNNHIVDHIAKIKSKDLLTDRIDGVRQCEPTKLYDYSNSGIKLKFNKKQKHIKSQTQYCLKQAASLEVQDHVEQYFKQQQDALHSIEFKQKRKAKLKIISDRKHRKYFTEFDINIQNKKAPPSIKDVQLFKYIHGQMLIERFQQKQDDQKEYFGNIMRNRKSYHILSNFDKPSELYAFDDCDQSFESMKEMKLSNLYAQSIDLQKKLLTERRIVNQVQQSKQIDQTTNLIQVVNKQKLK</sequence>
<protein>
    <submittedName>
        <fullName evidence="1">Uncharacterized protein</fullName>
    </submittedName>
</protein>
<reference evidence="1" key="1">
    <citation type="submission" date="2021-01" db="EMBL/GenBank/DDBJ databases">
        <authorList>
            <consortium name="Genoscope - CEA"/>
            <person name="William W."/>
        </authorList>
    </citation>
    <scope>NUCLEOTIDE SEQUENCE</scope>
</reference>
<gene>
    <name evidence="1" type="ORF">PPRIM_AZ9-3.1.T0450185</name>
</gene>
<keyword evidence="2" id="KW-1185">Reference proteome</keyword>
<dbReference type="OMA" id="WNSDEMA"/>